<dbReference type="AlphaFoldDB" id="A0AAD7QGP4"/>
<evidence type="ECO:0000313" key="1">
    <source>
        <dbReference type="EMBL" id="KAJ7980506.1"/>
    </source>
</evidence>
<protein>
    <submittedName>
        <fullName evidence="1">Haloacid dehalogenase-like hydrolase superfamily protein</fullName>
    </submittedName>
</protein>
<dbReference type="GO" id="GO:0009264">
    <property type="term" value="P:deoxyribonucleotide catabolic process"/>
    <property type="evidence" value="ECO:0007669"/>
    <property type="project" value="InterPro"/>
</dbReference>
<dbReference type="GO" id="GO:0008253">
    <property type="term" value="F:5'-nucleotidase activity"/>
    <property type="evidence" value="ECO:0007669"/>
    <property type="project" value="InterPro"/>
</dbReference>
<accession>A0AAD7QGP4</accession>
<dbReference type="PANTHER" id="PTHR35134:SF2">
    <property type="entry name" value="NUCLEOTIDASE YQFW-RELATED"/>
    <property type="match status" value="1"/>
</dbReference>
<keyword evidence="2" id="KW-1185">Reference proteome</keyword>
<dbReference type="Proteomes" id="UP001163823">
    <property type="component" value="Chromosome 2"/>
</dbReference>
<keyword evidence="1" id="KW-0378">Hydrolase</keyword>
<dbReference type="InterPro" id="IPR023214">
    <property type="entry name" value="HAD_sf"/>
</dbReference>
<organism evidence="1 2">
    <name type="scientific">Quillaja saponaria</name>
    <name type="common">Soap bark tree</name>
    <dbReference type="NCBI Taxonomy" id="32244"/>
    <lineage>
        <taxon>Eukaryota</taxon>
        <taxon>Viridiplantae</taxon>
        <taxon>Streptophyta</taxon>
        <taxon>Embryophyta</taxon>
        <taxon>Tracheophyta</taxon>
        <taxon>Spermatophyta</taxon>
        <taxon>Magnoliopsida</taxon>
        <taxon>eudicotyledons</taxon>
        <taxon>Gunneridae</taxon>
        <taxon>Pentapetalae</taxon>
        <taxon>rosids</taxon>
        <taxon>fabids</taxon>
        <taxon>Fabales</taxon>
        <taxon>Quillajaceae</taxon>
        <taxon>Quillaja</taxon>
    </lineage>
</organism>
<dbReference type="PANTHER" id="PTHR35134">
    <property type="entry name" value="NUCLEOTIDASE YQFW-RELATED"/>
    <property type="match status" value="1"/>
</dbReference>
<comment type="caution">
    <text evidence="1">The sequence shown here is derived from an EMBL/GenBank/DDBJ whole genome shotgun (WGS) entry which is preliminary data.</text>
</comment>
<dbReference type="Pfam" id="PF06941">
    <property type="entry name" value="NT5C"/>
    <property type="match status" value="1"/>
</dbReference>
<dbReference type="SUPFAM" id="SSF56784">
    <property type="entry name" value="HAD-like"/>
    <property type="match status" value="1"/>
</dbReference>
<gene>
    <name evidence="1" type="ORF">O6P43_003775</name>
</gene>
<dbReference type="InterPro" id="IPR052419">
    <property type="entry name" value="5_3-deoxyribonucleotidase-like"/>
</dbReference>
<dbReference type="EMBL" id="JARAOO010000002">
    <property type="protein sequence ID" value="KAJ7980506.1"/>
    <property type="molecule type" value="Genomic_DNA"/>
</dbReference>
<sequence>MKVLRNVSVTVYFAPFQDVCICLSFEIFNLYSHVNVIIEDPFLGNCWSQTYLEADIRGHEFFKTSYFKSGIHTIPGAQTALQKLSRFCNLSVVTSRQNALKDHTIDWIEKNYPGLFLEIHCGSHFALDGVFTPKSEICRSLGAKVLIDDNPRYAIECADAGIRVLLFDYENSYPWSKTLCVDQHPLVTRVHSWKEVEHQLCHGLLDS</sequence>
<dbReference type="InterPro" id="IPR010708">
    <property type="entry name" value="5'(3')-deoxyribonucleotidase"/>
</dbReference>
<dbReference type="InterPro" id="IPR036412">
    <property type="entry name" value="HAD-like_sf"/>
</dbReference>
<proteinExistence type="predicted"/>
<dbReference type="Gene3D" id="3.40.50.1000">
    <property type="entry name" value="HAD superfamily/HAD-like"/>
    <property type="match status" value="1"/>
</dbReference>
<reference evidence="1" key="1">
    <citation type="journal article" date="2023" name="Science">
        <title>Elucidation of the pathway for biosynthesis of saponin adjuvants from the soapbark tree.</title>
        <authorList>
            <person name="Reed J."/>
            <person name="Orme A."/>
            <person name="El-Demerdash A."/>
            <person name="Owen C."/>
            <person name="Martin L.B.B."/>
            <person name="Misra R.C."/>
            <person name="Kikuchi S."/>
            <person name="Rejzek M."/>
            <person name="Martin A.C."/>
            <person name="Harkess A."/>
            <person name="Leebens-Mack J."/>
            <person name="Louveau T."/>
            <person name="Stephenson M.J."/>
            <person name="Osbourn A."/>
        </authorList>
    </citation>
    <scope>NUCLEOTIDE SEQUENCE</scope>
    <source>
        <strain evidence="1">S10</strain>
    </source>
</reference>
<name>A0AAD7QGP4_QUISA</name>
<evidence type="ECO:0000313" key="2">
    <source>
        <dbReference type="Proteomes" id="UP001163823"/>
    </source>
</evidence>